<dbReference type="EMBL" id="BPLR01011904">
    <property type="protein sequence ID" value="GIY49862.1"/>
    <property type="molecule type" value="Genomic_DNA"/>
</dbReference>
<reference evidence="1 2" key="1">
    <citation type="submission" date="2021-06" db="EMBL/GenBank/DDBJ databases">
        <title>Caerostris extrusa draft genome.</title>
        <authorList>
            <person name="Kono N."/>
            <person name="Arakawa K."/>
        </authorList>
    </citation>
    <scope>NUCLEOTIDE SEQUENCE [LARGE SCALE GENOMIC DNA]</scope>
</reference>
<evidence type="ECO:0000313" key="1">
    <source>
        <dbReference type="EMBL" id="GIY49862.1"/>
    </source>
</evidence>
<dbReference type="Proteomes" id="UP001054945">
    <property type="component" value="Unassembled WGS sequence"/>
</dbReference>
<gene>
    <name evidence="1" type="ORF">CEXT_254141</name>
</gene>
<evidence type="ECO:0000313" key="2">
    <source>
        <dbReference type="Proteomes" id="UP001054945"/>
    </source>
</evidence>
<proteinExistence type="predicted"/>
<organism evidence="1 2">
    <name type="scientific">Caerostris extrusa</name>
    <name type="common">Bark spider</name>
    <name type="synonym">Caerostris bankana</name>
    <dbReference type="NCBI Taxonomy" id="172846"/>
    <lineage>
        <taxon>Eukaryota</taxon>
        <taxon>Metazoa</taxon>
        <taxon>Ecdysozoa</taxon>
        <taxon>Arthropoda</taxon>
        <taxon>Chelicerata</taxon>
        <taxon>Arachnida</taxon>
        <taxon>Araneae</taxon>
        <taxon>Araneomorphae</taxon>
        <taxon>Entelegynae</taxon>
        <taxon>Araneoidea</taxon>
        <taxon>Araneidae</taxon>
        <taxon>Caerostris</taxon>
    </lineage>
</organism>
<keyword evidence="2" id="KW-1185">Reference proteome</keyword>
<name>A0AAV4TXQ7_CAEEX</name>
<comment type="caution">
    <text evidence="1">The sequence shown here is derived from an EMBL/GenBank/DDBJ whole genome shotgun (WGS) entry which is preliminary data.</text>
</comment>
<accession>A0AAV4TXQ7</accession>
<sequence>MLDPCSPTRVQIRAQNCQASIKRHNVCCEQKESIGSSSSVCMPEIRQYSDVHPDGEDREIEDYPQVEAATFKSRKKGVQEKEVLMKCSICRVPEVVLSVWTHPNLLRMPPQAPPRQPFSQKCPQNVVATLAVVECLQRQPCPV</sequence>
<protein>
    <submittedName>
        <fullName evidence="1">Uncharacterized protein</fullName>
    </submittedName>
</protein>
<dbReference type="AlphaFoldDB" id="A0AAV4TXQ7"/>